<keyword evidence="1" id="KW-0807">Transducer</keyword>
<dbReference type="PANTHER" id="PTHR32089">
    <property type="entry name" value="METHYL-ACCEPTING CHEMOTAXIS PROTEIN MCPB"/>
    <property type="match status" value="1"/>
</dbReference>
<evidence type="ECO:0000259" key="3">
    <source>
        <dbReference type="PROSITE" id="PS50111"/>
    </source>
</evidence>
<dbReference type="FunFam" id="1.10.287.950:FF:000001">
    <property type="entry name" value="Methyl-accepting chemotaxis sensory transducer"/>
    <property type="match status" value="1"/>
</dbReference>
<dbReference type="Pfam" id="PF17201">
    <property type="entry name" value="Cache_3-Cache_2"/>
    <property type="match status" value="1"/>
</dbReference>
<keyword evidence="2" id="KW-1133">Transmembrane helix</keyword>
<dbReference type="EMBL" id="MLJW01000019">
    <property type="protein sequence ID" value="OIR11753.1"/>
    <property type="molecule type" value="Genomic_DNA"/>
</dbReference>
<dbReference type="CDD" id="cd11386">
    <property type="entry name" value="MCP_signal"/>
    <property type="match status" value="1"/>
</dbReference>
<dbReference type="SUPFAM" id="SSF58104">
    <property type="entry name" value="Methyl-accepting chemotaxis protein (MCP) signaling domain"/>
    <property type="match status" value="1"/>
</dbReference>
<dbReference type="InterPro" id="IPR004089">
    <property type="entry name" value="MCPsignal_dom"/>
</dbReference>
<evidence type="ECO:0000256" key="2">
    <source>
        <dbReference type="SAM" id="Phobius"/>
    </source>
</evidence>
<comment type="caution">
    <text evidence="4">The sequence shown here is derived from an EMBL/GenBank/DDBJ whole genome shotgun (WGS) entry which is preliminary data.</text>
</comment>
<evidence type="ECO:0000256" key="1">
    <source>
        <dbReference type="ARBA" id="ARBA00023224"/>
    </source>
</evidence>
<feature type="transmembrane region" description="Helical" evidence="2">
    <location>
        <begin position="56"/>
        <end position="74"/>
    </location>
</feature>
<dbReference type="GO" id="GO:0016020">
    <property type="term" value="C:membrane"/>
    <property type="evidence" value="ECO:0007669"/>
    <property type="project" value="InterPro"/>
</dbReference>
<reference evidence="4" key="1">
    <citation type="submission" date="2016-10" db="EMBL/GenBank/DDBJ databases">
        <title>Sequence of Gallionella enrichment culture.</title>
        <authorList>
            <person name="Poehlein A."/>
            <person name="Muehling M."/>
            <person name="Daniel R."/>
        </authorList>
    </citation>
    <scope>NUCLEOTIDE SEQUENCE</scope>
</reference>
<name>A0A1J5STA8_9ZZZZ</name>
<protein>
    <submittedName>
        <fullName evidence="4">Methyl-accepting chemotaxis protein McpA</fullName>
    </submittedName>
</protein>
<feature type="domain" description="Methyl-accepting transducer" evidence="3">
    <location>
        <begin position="295"/>
        <end position="531"/>
    </location>
</feature>
<keyword evidence="2" id="KW-0812">Transmembrane</keyword>
<proteinExistence type="predicted"/>
<sequence>MRYLYEELTRIEGYTLFKHSTNLSISWQIRLSFLCLLLLSELALAGVGSLFETMSFAAWAVTCIAVALLATFLFDRLLHYRIRQLGELVTAVSSLGRGDLSVNIPWAAPVKTDTDPELTARTEKLAKDFAGNFSGAFSLDPDSPVTVGKIRVPALRCGQTTLNLETKIVDRFTESNNGVATIFAMRGKDLVRIATSLKKPDGSRVVGTMLDSTGAAYQKLHEGEVFTGIAQLFGKTYMTHYEPVKSAQGEIIGALFVGQELAYRNDSGNEILALARGINRISAEFGGFITGLTKASEAVAGAATELAVNTEKVASSSRRQSEAATTTAAAVEQVTVSINHVADHASSTEANSIKTSALSEEGERIVQDASKEISRIADSVKNLSQVIASLGEHSKEISEIVQVIKKVADQTNLLALNAAIEAARAGEQGRGFAVVADEVRKLAESTGAATLRISGMIDGIKQQIDDAMLNMNESQDQVQSGVVLADRARESLGMIRRETRNTLVMVTEISAATKEQSIASNEIASNVETIALMTEENTSVIGHLAGAATNLEQMSSNLQNLVNRFRL</sequence>
<gene>
    <name evidence="4" type="primary">mcpA_3</name>
    <name evidence="4" type="ORF">GALL_66090</name>
</gene>
<dbReference type="InterPro" id="IPR029151">
    <property type="entry name" value="Sensor-like_sf"/>
</dbReference>
<dbReference type="SMART" id="SM00283">
    <property type="entry name" value="MA"/>
    <property type="match status" value="1"/>
</dbReference>
<dbReference type="Pfam" id="PF00015">
    <property type="entry name" value="MCPsignal"/>
    <property type="match status" value="1"/>
</dbReference>
<dbReference type="SUPFAM" id="SSF103190">
    <property type="entry name" value="Sensory domain-like"/>
    <property type="match status" value="1"/>
</dbReference>
<feature type="transmembrane region" description="Helical" evidence="2">
    <location>
        <begin position="31"/>
        <end position="50"/>
    </location>
</feature>
<dbReference type="PANTHER" id="PTHR32089:SF112">
    <property type="entry name" value="LYSOZYME-LIKE PROTEIN-RELATED"/>
    <property type="match status" value="1"/>
</dbReference>
<dbReference type="GO" id="GO:0007165">
    <property type="term" value="P:signal transduction"/>
    <property type="evidence" value="ECO:0007669"/>
    <property type="project" value="UniProtKB-KW"/>
</dbReference>
<accession>A0A1J5STA8</accession>
<organism evidence="4">
    <name type="scientific">mine drainage metagenome</name>
    <dbReference type="NCBI Taxonomy" id="410659"/>
    <lineage>
        <taxon>unclassified sequences</taxon>
        <taxon>metagenomes</taxon>
        <taxon>ecological metagenomes</taxon>
    </lineage>
</organism>
<dbReference type="PROSITE" id="PS50111">
    <property type="entry name" value="CHEMOTAXIS_TRANSDUC_2"/>
    <property type="match status" value="1"/>
</dbReference>
<dbReference type="Gene3D" id="1.10.287.950">
    <property type="entry name" value="Methyl-accepting chemotaxis protein"/>
    <property type="match status" value="1"/>
</dbReference>
<dbReference type="AlphaFoldDB" id="A0A1J5STA8"/>
<keyword evidence="2" id="KW-0472">Membrane</keyword>
<evidence type="ECO:0000313" key="4">
    <source>
        <dbReference type="EMBL" id="OIR11753.1"/>
    </source>
</evidence>
<dbReference type="InterPro" id="IPR033462">
    <property type="entry name" value="Cache_3-Cache_2"/>
</dbReference>